<reference evidence="2 3" key="1">
    <citation type="submission" date="2016-10" db="EMBL/GenBank/DDBJ databases">
        <authorList>
            <person name="de Groot N.N."/>
        </authorList>
    </citation>
    <scope>NUCLEOTIDE SEQUENCE [LARGE SCALE GENOMIC DNA]</scope>
    <source>
        <strain evidence="2 3">DSM 21741</strain>
    </source>
</reference>
<feature type="domain" description="Mycothiol-dependent maleylpyruvate isomerase metal-binding" evidence="1">
    <location>
        <begin position="28"/>
        <end position="153"/>
    </location>
</feature>
<dbReference type="Proteomes" id="UP000199092">
    <property type="component" value="Chromosome I"/>
</dbReference>
<dbReference type="OrthoDB" id="3292744at2"/>
<accession>A0A1H1W9Q8</accession>
<protein>
    <submittedName>
        <fullName evidence="2">Mycothiol maleylpyruvate isomerase N-terminal domain-containing protein</fullName>
    </submittedName>
</protein>
<dbReference type="AlphaFoldDB" id="A0A1H1W9Q8"/>
<evidence type="ECO:0000313" key="2">
    <source>
        <dbReference type="EMBL" id="SDS93401.1"/>
    </source>
</evidence>
<dbReference type="Pfam" id="PF11716">
    <property type="entry name" value="MDMPI_N"/>
    <property type="match status" value="1"/>
</dbReference>
<evidence type="ECO:0000259" key="1">
    <source>
        <dbReference type="Pfam" id="PF11716"/>
    </source>
</evidence>
<keyword evidence="2" id="KW-0413">Isomerase</keyword>
<organism evidence="2 3">
    <name type="scientific">Friedmanniella luteola</name>
    <dbReference type="NCBI Taxonomy" id="546871"/>
    <lineage>
        <taxon>Bacteria</taxon>
        <taxon>Bacillati</taxon>
        <taxon>Actinomycetota</taxon>
        <taxon>Actinomycetes</taxon>
        <taxon>Propionibacteriales</taxon>
        <taxon>Nocardioidaceae</taxon>
        <taxon>Friedmanniella</taxon>
    </lineage>
</organism>
<evidence type="ECO:0000313" key="3">
    <source>
        <dbReference type="Proteomes" id="UP000199092"/>
    </source>
</evidence>
<dbReference type="EMBL" id="LT629749">
    <property type="protein sequence ID" value="SDS93401.1"/>
    <property type="molecule type" value="Genomic_DNA"/>
</dbReference>
<name>A0A1H1W9Q8_9ACTN</name>
<dbReference type="GO" id="GO:0046872">
    <property type="term" value="F:metal ion binding"/>
    <property type="evidence" value="ECO:0007669"/>
    <property type="project" value="InterPro"/>
</dbReference>
<dbReference type="Gene3D" id="1.20.120.450">
    <property type="entry name" value="dinb family like domain"/>
    <property type="match status" value="1"/>
</dbReference>
<dbReference type="InterPro" id="IPR024344">
    <property type="entry name" value="MDMPI_metal-binding"/>
</dbReference>
<gene>
    <name evidence="2" type="ORF">SAMN04488543_2673</name>
</gene>
<keyword evidence="2" id="KW-0670">Pyruvate</keyword>
<dbReference type="RefSeq" id="WP_091413407.1">
    <property type="nucleotide sequence ID" value="NZ_LT629749.1"/>
</dbReference>
<dbReference type="SUPFAM" id="SSF109854">
    <property type="entry name" value="DinB/YfiT-like putative metalloenzymes"/>
    <property type="match status" value="1"/>
</dbReference>
<sequence>MTSTWDDDRHAFTDAATWVVALSRQVGDRWDRPGLGEWDVRALVGHTGRALLTVETYLGRPAATVAVSSTAAYYRAARELVGGSEVTERGREAGRALGPDPAAAVAEVVARVLPLVAGCDGAELVTTVVGGMRLADYLPTRVFELAVHGADLAAALDLPLDVPPTAAASALRLVADLAVADGRAGTLLRAVTGRTGLPGGYSVL</sequence>
<dbReference type="GO" id="GO:0016853">
    <property type="term" value="F:isomerase activity"/>
    <property type="evidence" value="ECO:0007669"/>
    <property type="project" value="UniProtKB-KW"/>
</dbReference>
<proteinExistence type="predicted"/>
<dbReference type="STRING" id="546871.SAMN04488543_2673"/>
<dbReference type="InterPro" id="IPR034660">
    <property type="entry name" value="DinB/YfiT-like"/>
</dbReference>
<keyword evidence="3" id="KW-1185">Reference proteome</keyword>